<sequence>MPQIPHLLLFLTLFIYSCTSSGGDHGSETAAADTATQFVKTEIFHAKGFAIQYFKDYKLVSIINPFGEKGDTLQYILQKKGANAPQGYPRAQHIEIPVQSLAAMSSMHVGLLGFLDAENVLTGLGSLQYVYSPKVVEMIKAGKVVEVGRDQGLNDEKLIEMHPGVVMTIGNPGGKMDHYRLLKEAGIPVLINSEWVERTPLARAEWVKLMAALLDKEALVNEKFAEVESEYGKLTALAANATPKPSVLSGLNTKDAWFIPGGNSYMARFFKDAGAYYPWNNTPDAGSLPLSFESVYPFALKADFWLNVGFDIRDTQPAILALDARYGDFKAFKTGKLYSYNRVVSETGSNDFFESGSVNPHKVLADMIRIFHPELLPNHRFVYYKQLPR</sequence>
<proteinExistence type="predicted"/>
<name>A0ABQ2IJ95_9BACT</name>
<dbReference type="Pfam" id="PF01497">
    <property type="entry name" value="Peripla_BP_2"/>
    <property type="match status" value="1"/>
</dbReference>
<dbReference type="SUPFAM" id="SSF53807">
    <property type="entry name" value="Helical backbone' metal receptor"/>
    <property type="match status" value="1"/>
</dbReference>
<keyword evidence="1" id="KW-0732">Signal</keyword>
<dbReference type="RefSeq" id="WP_019945037.1">
    <property type="nucleotide sequence ID" value="NZ_BMLI01000003.1"/>
</dbReference>
<dbReference type="PANTHER" id="PTHR30535:SF34">
    <property type="entry name" value="MOLYBDATE-BINDING PROTEIN MOLA"/>
    <property type="match status" value="1"/>
</dbReference>
<dbReference type="InterPro" id="IPR002491">
    <property type="entry name" value="ABC_transptr_periplasmic_BD"/>
</dbReference>
<protein>
    <submittedName>
        <fullName evidence="3">ABC transporter substrate-binding protein</fullName>
    </submittedName>
</protein>
<gene>
    <name evidence="3" type="ORF">GCM10010967_53450</name>
</gene>
<feature type="domain" description="Fe/B12 periplasmic-binding" evidence="2">
    <location>
        <begin position="100"/>
        <end position="375"/>
    </location>
</feature>
<dbReference type="InterPro" id="IPR050902">
    <property type="entry name" value="ABC_Transporter_SBP"/>
</dbReference>
<accession>A0ABQ2IJ95</accession>
<keyword evidence="4" id="KW-1185">Reference proteome</keyword>
<dbReference type="PANTHER" id="PTHR30535">
    <property type="entry name" value="VITAMIN B12-BINDING PROTEIN"/>
    <property type="match status" value="1"/>
</dbReference>
<dbReference type="EMBL" id="BMLI01000003">
    <property type="protein sequence ID" value="GGN10897.1"/>
    <property type="molecule type" value="Genomic_DNA"/>
</dbReference>
<evidence type="ECO:0000259" key="2">
    <source>
        <dbReference type="PROSITE" id="PS50983"/>
    </source>
</evidence>
<evidence type="ECO:0000313" key="3">
    <source>
        <dbReference type="EMBL" id="GGN10897.1"/>
    </source>
</evidence>
<comment type="caution">
    <text evidence="3">The sequence shown here is derived from an EMBL/GenBank/DDBJ whole genome shotgun (WGS) entry which is preliminary data.</text>
</comment>
<dbReference type="PROSITE" id="PS50983">
    <property type="entry name" value="FE_B12_PBP"/>
    <property type="match status" value="1"/>
</dbReference>
<organism evidence="3 4">
    <name type="scientific">Dyadobacter beijingensis</name>
    <dbReference type="NCBI Taxonomy" id="365489"/>
    <lineage>
        <taxon>Bacteria</taxon>
        <taxon>Pseudomonadati</taxon>
        <taxon>Bacteroidota</taxon>
        <taxon>Cytophagia</taxon>
        <taxon>Cytophagales</taxon>
        <taxon>Spirosomataceae</taxon>
        <taxon>Dyadobacter</taxon>
    </lineage>
</organism>
<evidence type="ECO:0000313" key="4">
    <source>
        <dbReference type="Proteomes" id="UP000632339"/>
    </source>
</evidence>
<evidence type="ECO:0000256" key="1">
    <source>
        <dbReference type="SAM" id="SignalP"/>
    </source>
</evidence>
<feature type="signal peptide" evidence="1">
    <location>
        <begin position="1"/>
        <end position="22"/>
    </location>
</feature>
<dbReference type="Gene3D" id="3.40.50.1980">
    <property type="entry name" value="Nitrogenase molybdenum iron protein domain"/>
    <property type="match status" value="2"/>
</dbReference>
<dbReference type="Proteomes" id="UP000632339">
    <property type="component" value="Unassembled WGS sequence"/>
</dbReference>
<reference evidence="4" key="1">
    <citation type="journal article" date="2019" name="Int. J. Syst. Evol. Microbiol.">
        <title>The Global Catalogue of Microorganisms (GCM) 10K type strain sequencing project: providing services to taxonomists for standard genome sequencing and annotation.</title>
        <authorList>
            <consortium name="The Broad Institute Genomics Platform"/>
            <consortium name="The Broad Institute Genome Sequencing Center for Infectious Disease"/>
            <person name="Wu L."/>
            <person name="Ma J."/>
        </authorList>
    </citation>
    <scope>NUCLEOTIDE SEQUENCE [LARGE SCALE GENOMIC DNA]</scope>
    <source>
        <strain evidence="4">CGMCC 1.6375</strain>
    </source>
</reference>
<feature type="chain" id="PRO_5047242788" evidence="1">
    <location>
        <begin position="23"/>
        <end position="389"/>
    </location>
</feature>